<feature type="transmembrane region" description="Helical" evidence="1">
    <location>
        <begin position="60"/>
        <end position="81"/>
    </location>
</feature>
<evidence type="ECO:0000256" key="1">
    <source>
        <dbReference type="SAM" id="Phobius"/>
    </source>
</evidence>
<keyword evidence="1" id="KW-0472">Membrane</keyword>
<gene>
    <name evidence="2" type="ORF">ABT211_38725</name>
</gene>
<evidence type="ECO:0000313" key="2">
    <source>
        <dbReference type="EMBL" id="MER6273161.1"/>
    </source>
</evidence>
<comment type="caution">
    <text evidence="2">The sequence shown here is derived from an EMBL/GenBank/DDBJ whole genome shotgun (WGS) entry which is preliminary data.</text>
</comment>
<reference evidence="2 3" key="1">
    <citation type="submission" date="2024-06" db="EMBL/GenBank/DDBJ databases">
        <title>The Natural Products Discovery Center: Release of the First 8490 Sequenced Strains for Exploring Actinobacteria Biosynthetic Diversity.</title>
        <authorList>
            <person name="Kalkreuter E."/>
            <person name="Kautsar S.A."/>
            <person name="Yang D."/>
            <person name="Bader C.D."/>
            <person name="Teijaro C.N."/>
            <person name="Fluegel L."/>
            <person name="Davis C.M."/>
            <person name="Simpson J.R."/>
            <person name="Lauterbach L."/>
            <person name="Steele A.D."/>
            <person name="Gui C."/>
            <person name="Meng S."/>
            <person name="Li G."/>
            <person name="Viehrig K."/>
            <person name="Ye F."/>
            <person name="Su P."/>
            <person name="Kiefer A.F."/>
            <person name="Nichols A."/>
            <person name="Cepeda A.J."/>
            <person name="Yan W."/>
            <person name="Fan B."/>
            <person name="Jiang Y."/>
            <person name="Adhikari A."/>
            <person name="Zheng C.-J."/>
            <person name="Schuster L."/>
            <person name="Cowan T.M."/>
            <person name="Smanski M.J."/>
            <person name="Chevrette M.G."/>
            <person name="De Carvalho L.P.S."/>
            <person name="Shen B."/>
        </authorList>
    </citation>
    <scope>NUCLEOTIDE SEQUENCE [LARGE SCALE GENOMIC DNA]</scope>
    <source>
        <strain evidence="2 3">NPDC001694</strain>
    </source>
</reference>
<feature type="transmembrane region" description="Helical" evidence="1">
    <location>
        <begin position="93"/>
        <end position="115"/>
    </location>
</feature>
<dbReference type="Proteomes" id="UP001490365">
    <property type="component" value="Unassembled WGS sequence"/>
</dbReference>
<evidence type="ECO:0000313" key="3">
    <source>
        <dbReference type="Proteomes" id="UP001490365"/>
    </source>
</evidence>
<dbReference type="EMBL" id="JBEOZM010000028">
    <property type="protein sequence ID" value="MER6273161.1"/>
    <property type="molecule type" value="Genomic_DNA"/>
</dbReference>
<keyword evidence="3" id="KW-1185">Reference proteome</keyword>
<name>A0ABV1TT09_9ACTN</name>
<feature type="transmembrane region" description="Helical" evidence="1">
    <location>
        <begin position="27"/>
        <end position="48"/>
    </location>
</feature>
<accession>A0ABV1TT09</accession>
<keyword evidence="1" id="KW-1133">Transmembrane helix</keyword>
<dbReference type="RefSeq" id="WP_351961445.1">
    <property type="nucleotide sequence ID" value="NZ_JBEOZM010000028.1"/>
</dbReference>
<sequence length="430" mass="47786">MNLRRNARDSSRERAQRALAHNGPSRVRLVSVLLVLLLTAAALGYFGVGDLTSAFTFPGRLTGAVLVVIAFTSFLGAAALVDHWLYRTFPHSGLVALLGTFVAFLADLTLFLELLSNADSISWKGLFGALTLGSAWAVYTVWRTLATIPAPKRVATALLATTALAVGNFGYQNLYLPSQREVRPVIKLTAGDPVLSPDRKAFSVPVQITLENHSDLSFDVLGTEFHAMGQQVPLIRQDRLRQEWRAVAEQWTSFEGTNPLSRRERYQPGDLVEAQPWMRYGDPIGANDTVSARVVVQLPMDTKYDQVAFYASAHLTRKDRVSLDQLKAATTGFKSWAGGRVPDWLKKRKDFDSLIYESTLHENNAIDEETRDTRHITVYWEFGAHGVDIVETVNMPDGKEAPGKVAERYGIRTVETGPVERTLWDIKSKL</sequence>
<organism evidence="2 3">
    <name type="scientific">Streptomyces sp. 900105755</name>
    <dbReference type="NCBI Taxonomy" id="3154389"/>
    <lineage>
        <taxon>Bacteria</taxon>
        <taxon>Bacillati</taxon>
        <taxon>Actinomycetota</taxon>
        <taxon>Actinomycetes</taxon>
        <taxon>Kitasatosporales</taxon>
        <taxon>Streptomycetaceae</taxon>
        <taxon>Streptomyces</taxon>
    </lineage>
</organism>
<keyword evidence="1" id="KW-0812">Transmembrane</keyword>
<proteinExistence type="predicted"/>
<protein>
    <submittedName>
        <fullName evidence="2">Uncharacterized protein</fullName>
    </submittedName>
</protein>
<feature type="transmembrane region" description="Helical" evidence="1">
    <location>
        <begin position="121"/>
        <end position="142"/>
    </location>
</feature>
<feature type="transmembrane region" description="Helical" evidence="1">
    <location>
        <begin position="154"/>
        <end position="171"/>
    </location>
</feature>